<dbReference type="PANTHER" id="PTHR24113:SF12">
    <property type="entry name" value="RAN GTPASE-ACTIVATING PROTEIN 1"/>
    <property type="match status" value="1"/>
</dbReference>
<evidence type="ECO:0000256" key="4">
    <source>
        <dbReference type="SAM" id="MobiDB-lite"/>
    </source>
</evidence>
<dbReference type="PROSITE" id="PS50909">
    <property type="entry name" value="GAT"/>
    <property type="match status" value="1"/>
</dbReference>
<dbReference type="GO" id="GO:0031267">
    <property type="term" value="F:small GTPase binding"/>
    <property type="evidence" value="ECO:0007669"/>
    <property type="project" value="TreeGrafter"/>
</dbReference>
<dbReference type="SUPFAM" id="SSF46934">
    <property type="entry name" value="UBA-like"/>
    <property type="match status" value="1"/>
</dbReference>
<evidence type="ECO:0000256" key="1">
    <source>
        <dbReference type="ARBA" id="ARBA00022468"/>
    </source>
</evidence>
<dbReference type="GO" id="GO:0043130">
    <property type="term" value="F:ubiquitin binding"/>
    <property type="evidence" value="ECO:0007669"/>
    <property type="project" value="InterPro"/>
</dbReference>
<proteinExistence type="predicted"/>
<feature type="region of interest" description="Disordered" evidence="4">
    <location>
        <begin position="204"/>
        <end position="224"/>
    </location>
</feature>
<keyword evidence="2" id="KW-0433">Leucine-rich repeat</keyword>
<dbReference type="InterPro" id="IPR009060">
    <property type="entry name" value="UBA-like_sf"/>
</dbReference>
<dbReference type="SUPFAM" id="SSF52047">
    <property type="entry name" value="RNI-like"/>
    <property type="match status" value="1"/>
</dbReference>
<dbReference type="InterPro" id="IPR004152">
    <property type="entry name" value="GAT_dom"/>
</dbReference>
<dbReference type="Pfam" id="PF13516">
    <property type="entry name" value="LRR_6"/>
    <property type="match status" value="2"/>
</dbReference>
<dbReference type="SMART" id="SM00368">
    <property type="entry name" value="LRR_RI"/>
    <property type="match status" value="7"/>
</dbReference>
<dbReference type="SUPFAM" id="SSF89009">
    <property type="entry name" value="GAT-like domain"/>
    <property type="match status" value="1"/>
</dbReference>
<feature type="compositionally biased region" description="Polar residues" evidence="4">
    <location>
        <begin position="1"/>
        <end position="16"/>
    </location>
</feature>
<evidence type="ECO:0000313" key="6">
    <source>
        <dbReference type="EMBL" id="CAI2176351.1"/>
    </source>
</evidence>
<dbReference type="GO" id="GO:0035091">
    <property type="term" value="F:phosphatidylinositol binding"/>
    <property type="evidence" value="ECO:0007669"/>
    <property type="project" value="InterPro"/>
</dbReference>
<dbReference type="PANTHER" id="PTHR24113">
    <property type="entry name" value="RAN GTPASE-ACTIVATING PROTEIN 1"/>
    <property type="match status" value="1"/>
</dbReference>
<dbReference type="GO" id="GO:0005096">
    <property type="term" value="F:GTPase activator activity"/>
    <property type="evidence" value="ECO:0007669"/>
    <property type="project" value="UniProtKB-KW"/>
</dbReference>
<evidence type="ECO:0000256" key="3">
    <source>
        <dbReference type="ARBA" id="ARBA00022737"/>
    </source>
</evidence>
<dbReference type="EMBL" id="CAMKVN010001494">
    <property type="protein sequence ID" value="CAI2176351.1"/>
    <property type="molecule type" value="Genomic_DNA"/>
</dbReference>
<keyword evidence="7" id="KW-1185">Reference proteome</keyword>
<keyword evidence="1" id="KW-0343">GTPase activation</keyword>
<dbReference type="GO" id="GO:0048471">
    <property type="term" value="C:perinuclear region of cytoplasm"/>
    <property type="evidence" value="ECO:0007669"/>
    <property type="project" value="TreeGrafter"/>
</dbReference>
<dbReference type="InterPro" id="IPR032675">
    <property type="entry name" value="LRR_dom_sf"/>
</dbReference>
<dbReference type="GO" id="GO:0005634">
    <property type="term" value="C:nucleus"/>
    <property type="evidence" value="ECO:0007669"/>
    <property type="project" value="TreeGrafter"/>
</dbReference>
<dbReference type="Proteomes" id="UP001153678">
    <property type="component" value="Unassembled WGS sequence"/>
</dbReference>
<gene>
    <name evidence="6" type="ORF">FWILDA_LOCUS7541</name>
</gene>
<feature type="compositionally biased region" description="Polar residues" evidence="4">
    <location>
        <begin position="932"/>
        <end position="948"/>
    </location>
</feature>
<dbReference type="GO" id="GO:0006913">
    <property type="term" value="P:nucleocytoplasmic transport"/>
    <property type="evidence" value="ECO:0007669"/>
    <property type="project" value="TreeGrafter"/>
</dbReference>
<feature type="domain" description="GAT" evidence="5">
    <location>
        <begin position="780"/>
        <end position="870"/>
    </location>
</feature>
<dbReference type="InterPro" id="IPR027038">
    <property type="entry name" value="RanGap"/>
</dbReference>
<organism evidence="6 7">
    <name type="scientific">Funneliformis geosporum</name>
    <dbReference type="NCBI Taxonomy" id="1117311"/>
    <lineage>
        <taxon>Eukaryota</taxon>
        <taxon>Fungi</taxon>
        <taxon>Fungi incertae sedis</taxon>
        <taxon>Mucoromycota</taxon>
        <taxon>Glomeromycotina</taxon>
        <taxon>Glomeromycetes</taxon>
        <taxon>Glomerales</taxon>
        <taxon>Glomeraceae</taxon>
        <taxon>Funneliformis</taxon>
    </lineage>
</organism>
<dbReference type="InterPro" id="IPR001611">
    <property type="entry name" value="Leu-rich_rpt"/>
</dbReference>
<feature type="compositionally biased region" description="Low complexity" evidence="4">
    <location>
        <begin position="890"/>
        <end position="904"/>
    </location>
</feature>
<protein>
    <submittedName>
        <fullName evidence="6">19136_t:CDS:1</fullName>
    </submittedName>
</protein>
<sequence length="989" mass="111201">MFNTLDVLSTEQNEGESNIDKENVSHNIQSPFEESKETLQLKTKNEPANSDEILAQLVAMGFELSLAQFAVNENKDCGFDITLQWLLQQQNYNRLDEEVKVSIKHSTEHFYSKNVESNPALKIKPTPYRRPISAANAIPPKKGILKPPPPPNTRSLWKRDWLSTLNIRLQNTTNATSTTAAPNTTASFFASALKRLNSPTTFSYTTQQEEQQQVPQQNQKQPPHVLRVNTTTPVDQISQYNSQNPSLPSNFNLLTPKALKRVRFSVTKLTDEYPHSPIPGDSDNSDWEDEYDFREWNEKQKRISQTQPEAEQKRVYTPRDMMKFYLAACRNREEFPADRLVDIFSKSSQPGGSLNVIDLTGDIIDKKIAEPIADILTLEFGLQKLIMERCEIEDDTMKIICHSLLVNDSLPYLNLCNNKRLRTNGFNYIAVYIKKSSTLAYLDLSGINIDKKSSTFLAQALIQGNNKSGAVLETLKLDNCGLKNNVLEVLGPGIRRSNLRNLSLRFNRINHVGAVWIGVMLRDYEDLNYGTNNAQVSPSMPSFHEQEEARAEKLRRRKRGIEVLNVTGNDLRSGIQYIAQALRRNRSLKELYMQENRIDSKGLTYLADGLKYNHTLELFNISKNPVGGPSSEGIIALRNGLSLNTTLKGLFLSNINLSSEGAIAIAEYLPETNSLVHLDLTLNPDIDIAGVMALAVSIKMNHSVRVLDVNVQPNDNEMARLSRDILRACVRNTELAQKSDSENSENGFLLADFETKSHSVLSGITESSDFNESSELSLGIYVGDLKKNVKIGKENLKAFEEILATDEKLSFTERVVPNEMINRLHDQCKNIQAKIRPYIAAVTDEILLEDLYTLNDNLSNVLQKYEKIYNHNHEIYQNPKMIRSVTEIASPASPSVTPPTFSIGDSDDDGDLDNIALSEGSSSSKKIPPSLNIESVLTSDNDINSQKSPLEEMNKLLEVEEGQVLRKAREVFEQDIKKTESSSLDQLSA</sequence>
<dbReference type="Pfam" id="PF03127">
    <property type="entry name" value="GAT"/>
    <property type="match status" value="1"/>
</dbReference>
<dbReference type="OrthoDB" id="120976at2759"/>
<dbReference type="AlphaFoldDB" id="A0A9W4SQ00"/>
<evidence type="ECO:0000313" key="7">
    <source>
        <dbReference type="Proteomes" id="UP001153678"/>
    </source>
</evidence>
<comment type="caution">
    <text evidence="6">The sequence shown here is derived from an EMBL/GenBank/DDBJ whole genome shotgun (WGS) entry which is preliminary data.</text>
</comment>
<feature type="region of interest" description="Disordered" evidence="4">
    <location>
        <begin position="890"/>
        <end position="949"/>
    </location>
</feature>
<name>A0A9W4SQ00_9GLOM</name>
<evidence type="ECO:0000259" key="5">
    <source>
        <dbReference type="PROSITE" id="PS50909"/>
    </source>
</evidence>
<dbReference type="InterPro" id="IPR038425">
    <property type="entry name" value="GAT_sf"/>
</dbReference>
<dbReference type="Gene3D" id="3.80.10.10">
    <property type="entry name" value="Ribonuclease Inhibitor"/>
    <property type="match status" value="3"/>
</dbReference>
<keyword evidence="3" id="KW-0677">Repeat</keyword>
<evidence type="ECO:0000256" key="2">
    <source>
        <dbReference type="ARBA" id="ARBA00022614"/>
    </source>
</evidence>
<dbReference type="GO" id="GO:0005829">
    <property type="term" value="C:cytosol"/>
    <property type="evidence" value="ECO:0007669"/>
    <property type="project" value="TreeGrafter"/>
</dbReference>
<feature type="compositionally biased region" description="Low complexity" evidence="4">
    <location>
        <begin position="207"/>
        <end position="223"/>
    </location>
</feature>
<dbReference type="Gene3D" id="1.20.58.160">
    <property type="match status" value="1"/>
</dbReference>
<feature type="region of interest" description="Disordered" evidence="4">
    <location>
        <begin position="1"/>
        <end position="37"/>
    </location>
</feature>
<reference evidence="6" key="1">
    <citation type="submission" date="2022-08" db="EMBL/GenBank/DDBJ databases">
        <authorList>
            <person name="Kallberg Y."/>
            <person name="Tangrot J."/>
            <person name="Rosling A."/>
        </authorList>
    </citation>
    <scope>NUCLEOTIDE SEQUENCE</scope>
    <source>
        <strain evidence="6">Wild A</strain>
    </source>
</reference>
<accession>A0A9W4SQ00</accession>